<dbReference type="Gene3D" id="3.90.15.10">
    <property type="entry name" value="Topoisomerase I, Chain A, domain 3"/>
    <property type="match status" value="1"/>
</dbReference>
<proteinExistence type="inferred from homology"/>
<dbReference type="RefSeq" id="WP_209600917.1">
    <property type="nucleotide sequence ID" value="NZ_JAGILA010000001.1"/>
</dbReference>
<feature type="region of interest" description="Disordered" evidence="7">
    <location>
        <begin position="365"/>
        <end position="391"/>
    </location>
</feature>
<sequence length="391" mass="43217">MQLHLSEKREISARGRAGPLGESSRQSLAVKQEISAEDLVYVSDCEPGITRRRCGKGFVYKMPDGSTIIDPAVKARIASLGIPPAYKKVWICMDERGYLQATGYDARGRKQYRYHQAWQALRSADKFAQLVPFGKALPRIRRTIRRHMDGKRESVQTVLAAMVALLDEAHLRPGNREYVQENSTYGATTLLKRHVRLADDGIELRFTAKGGKRVRRQLRRPKLQRLLEEIADLPGRQLFVWKDETGALRSVDSGRLNRYLSQIAGLPVSAKTFRTWAGSVAAFVAARAALEAEQCPTVKAMAEASATALCNTPAICRKSYIHPQIIALADKGSTVAAKQLRRPGRAKPELRADEARMLDFLSRAEPKSKAKAGPGFEGPLAGAVSTLRATS</sequence>
<dbReference type="InterPro" id="IPR011010">
    <property type="entry name" value="DNA_brk_join_enz"/>
</dbReference>
<feature type="domain" description="DNA topoisomerase I catalytic core eukaryotic-type" evidence="8">
    <location>
        <begin position="121"/>
        <end position="323"/>
    </location>
</feature>
<evidence type="ECO:0000259" key="8">
    <source>
        <dbReference type="Pfam" id="PF01028"/>
    </source>
</evidence>
<dbReference type="Pfam" id="PF21338">
    <property type="entry name" value="Top1B_N_bact"/>
    <property type="match status" value="1"/>
</dbReference>
<dbReference type="EC" id="5.6.2.1" evidence="3"/>
<evidence type="ECO:0000256" key="7">
    <source>
        <dbReference type="SAM" id="MobiDB-lite"/>
    </source>
</evidence>
<evidence type="ECO:0000256" key="1">
    <source>
        <dbReference type="ARBA" id="ARBA00000213"/>
    </source>
</evidence>
<evidence type="ECO:0000313" key="10">
    <source>
        <dbReference type="EMBL" id="MBP2234710.1"/>
    </source>
</evidence>
<keyword evidence="11" id="KW-1185">Reference proteome</keyword>
<evidence type="ECO:0000256" key="3">
    <source>
        <dbReference type="ARBA" id="ARBA00012891"/>
    </source>
</evidence>
<dbReference type="InterPro" id="IPR049331">
    <property type="entry name" value="Top1B_N_bact"/>
</dbReference>
<dbReference type="InterPro" id="IPR014711">
    <property type="entry name" value="TopoI_cat_a-hlx-sub_euk"/>
</dbReference>
<dbReference type="Gene3D" id="1.10.132.120">
    <property type="match status" value="1"/>
</dbReference>
<dbReference type="Proteomes" id="UP000730739">
    <property type="component" value="Unassembled WGS sequence"/>
</dbReference>
<dbReference type="EMBL" id="JAGILA010000001">
    <property type="protein sequence ID" value="MBP2234710.1"/>
    <property type="molecule type" value="Genomic_DNA"/>
</dbReference>
<dbReference type="Pfam" id="PF01028">
    <property type="entry name" value="Topoisom_I"/>
    <property type="match status" value="1"/>
</dbReference>
<protein>
    <recommendedName>
        <fullName evidence="3">DNA topoisomerase</fullName>
        <ecNumber evidence="3">5.6.2.1</ecNumber>
    </recommendedName>
</protein>
<reference evidence="10 11" key="1">
    <citation type="submission" date="2021-03" db="EMBL/GenBank/DDBJ databases">
        <title>Genomic Encyclopedia of Type Strains, Phase IV (KMG-IV): sequencing the most valuable type-strain genomes for metagenomic binning, comparative biology and taxonomic classification.</title>
        <authorList>
            <person name="Goeker M."/>
        </authorList>
    </citation>
    <scope>NUCLEOTIDE SEQUENCE [LARGE SCALE GENOMIC DNA]</scope>
    <source>
        <strain evidence="10 11">DSM 13372</strain>
    </source>
</reference>
<dbReference type="GO" id="GO:0003917">
    <property type="term" value="F:DNA topoisomerase type I (single strand cut, ATP-independent) activity"/>
    <property type="evidence" value="ECO:0007669"/>
    <property type="project" value="UniProtKB-EC"/>
</dbReference>
<comment type="caution">
    <text evidence="10">The sequence shown here is derived from an EMBL/GenBank/DDBJ whole genome shotgun (WGS) entry which is preliminary data.</text>
</comment>
<evidence type="ECO:0000256" key="2">
    <source>
        <dbReference type="ARBA" id="ARBA00006645"/>
    </source>
</evidence>
<dbReference type="SUPFAM" id="SSF56349">
    <property type="entry name" value="DNA breaking-rejoining enzymes"/>
    <property type="match status" value="1"/>
</dbReference>
<accession>A0ABS4QVN9</accession>
<feature type="domain" description="DNA topoisomerase IB N-terminal" evidence="9">
    <location>
        <begin position="57"/>
        <end position="105"/>
    </location>
</feature>
<keyword evidence="6 10" id="KW-0413">Isomerase</keyword>
<comment type="similarity">
    <text evidence="2">Belongs to the type IB topoisomerase family.</text>
</comment>
<evidence type="ECO:0000256" key="6">
    <source>
        <dbReference type="ARBA" id="ARBA00023235"/>
    </source>
</evidence>
<gene>
    <name evidence="10" type="ORF">J2Z31_001200</name>
</gene>
<evidence type="ECO:0000259" key="9">
    <source>
        <dbReference type="Pfam" id="PF21338"/>
    </source>
</evidence>
<dbReference type="InterPro" id="IPR013500">
    <property type="entry name" value="TopoI_cat_euk"/>
</dbReference>
<name>A0ABS4QVN9_9HYPH</name>
<dbReference type="PRINTS" id="PR00416">
    <property type="entry name" value="EUTPISMRASEI"/>
</dbReference>
<keyword evidence="5" id="KW-0238">DNA-binding</keyword>
<dbReference type="InterPro" id="IPR001631">
    <property type="entry name" value="TopoI"/>
</dbReference>
<keyword evidence="4" id="KW-0799">Topoisomerase</keyword>
<organism evidence="10 11">
    <name type="scientific">Sinorhizobium kostiense</name>
    <dbReference type="NCBI Taxonomy" id="76747"/>
    <lineage>
        <taxon>Bacteria</taxon>
        <taxon>Pseudomonadati</taxon>
        <taxon>Pseudomonadota</taxon>
        <taxon>Alphaproteobacteria</taxon>
        <taxon>Hyphomicrobiales</taxon>
        <taxon>Rhizobiaceae</taxon>
        <taxon>Sinorhizobium/Ensifer group</taxon>
        <taxon>Sinorhizobium</taxon>
    </lineage>
</organism>
<dbReference type="Gene3D" id="3.30.66.10">
    <property type="entry name" value="DNA topoisomerase I domain"/>
    <property type="match status" value="1"/>
</dbReference>
<evidence type="ECO:0000256" key="4">
    <source>
        <dbReference type="ARBA" id="ARBA00023029"/>
    </source>
</evidence>
<evidence type="ECO:0000313" key="11">
    <source>
        <dbReference type="Proteomes" id="UP000730739"/>
    </source>
</evidence>
<dbReference type="PROSITE" id="PS52038">
    <property type="entry name" value="TOPO_IB_2"/>
    <property type="match status" value="1"/>
</dbReference>
<dbReference type="InterPro" id="IPR035447">
    <property type="entry name" value="DNA_topo_I_N_sf"/>
</dbReference>
<comment type="catalytic activity">
    <reaction evidence="1">
        <text>ATP-independent breakage of single-stranded DNA, followed by passage and rejoining.</text>
        <dbReference type="EC" id="5.6.2.1"/>
    </reaction>
</comment>
<evidence type="ECO:0000256" key="5">
    <source>
        <dbReference type="ARBA" id="ARBA00023125"/>
    </source>
</evidence>
<dbReference type="SUPFAM" id="SSF55869">
    <property type="entry name" value="DNA topoisomerase I domain"/>
    <property type="match status" value="1"/>
</dbReference>